<sequence>MREKSKAELEEDALADAPEPFDPVGVVATEILHAALPRSVLVAVRRGEPRIFALDVPGSGWLSPIATALRGRFENADVRIPIDMVSTPAKGRSSTIVHGPTFLVLGDPMRLPPELVAGADIRISVRPTARALRRALTRLYGKRAVVRPADFAGLDGPEIFVALRPGSTRERSWRAGAGSP</sequence>
<protein>
    <submittedName>
        <fullName evidence="1">Uncharacterized protein</fullName>
    </submittedName>
</protein>
<evidence type="ECO:0000313" key="1">
    <source>
        <dbReference type="EMBL" id="QZN99137.1"/>
    </source>
</evidence>
<reference evidence="1" key="1">
    <citation type="submission" date="2021-08" db="EMBL/GenBank/DDBJ databases">
        <authorList>
            <person name="Zhang H."/>
            <person name="Xu M."/>
            <person name="Yu Z."/>
            <person name="Yang L."/>
            <person name="Cai Y."/>
        </authorList>
    </citation>
    <scope>NUCLEOTIDE SEQUENCE</scope>
    <source>
        <strain evidence="1">CHL1</strain>
    </source>
</reference>
<keyword evidence="2" id="KW-1185">Reference proteome</keyword>
<proteinExistence type="predicted"/>
<dbReference type="EMBL" id="CP081869">
    <property type="protein sequence ID" value="QZN99137.1"/>
    <property type="molecule type" value="Genomic_DNA"/>
</dbReference>
<name>A0A9E6R6I4_9HYPH</name>
<dbReference type="KEGG" id="cmet:K6K41_20175"/>
<dbReference type="RefSeq" id="WP_261402170.1">
    <property type="nucleotide sequence ID" value="NZ_CP081869.1"/>
</dbReference>
<organism evidence="1 2">
    <name type="scientific">Chenggangzhangella methanolivorans</name>
    <dbReference type="NCBI Taxonomy" id="1437009"/>
    <lineage>
        <taxon>Bacteria</taxon>
        <taxon>Pseudomonadati</taxon>
        <taxon>Pseudomonadota</taxon>
        <taxon>Alphaproteobacteria</taxon>
        <taxon>Hyphomicrobiales</taxon>
        <taxon>Methylopilaceae</taxon>
        <taxon>Chenggangzhangella</taxon>
    </lineage>
</organism>
<dbReference type="AlphaFoldDB" id="A0A9E6R6I4"/>
<accession>A0A9E6R6I4</accession>
<evidence type="ECO:0000313" key="2">
    <source>
        <dbReference type="Proteomes" id="UP000825701"/>
    </source>
</evidence>
<dbReference type="Proteomes" id="UP000825701">
    <property type="component" value="Chromosome"/>
</dbReference>
<gene>
    <name evidence="1" type="ORF">K6K41_20175</name>
</gene>